<comment type="similarity">
    <text evidence="3 11">Belongs to the MICOS complex subunit Mic12 family.</text>
</comment>
<keyword evidence="12" id="KW-0732">Signal</keyword>
<comment type="caution">
    <text evidence="13">The sequence shown here is derived from an EMBL/GenBank/DDBJ whole genome shotgun (WGS) entry which is preliminary data.</text>
</comment>
<evidence type="ECO:0000313" key="13">
    <source>
        <dbReference type="EMBL" id="PKY00888.1"/>
    </source>
</evidence>
<keyword evidence="5" id="KW-0812">Transmembrane</keyword>
<dbReference type="InterPro" id="IPR031463">
    <property type="entry name" value="Mic12"/>
</dbReference>
<evidence type="ECO:0000256" key="11">
    <source>
        <dbReference type="RuleBase" id="RU363010"/>
    </source>
</evidence>
<comment type="function">
    <text evidence="1 11">Component of the MICOS complex, a large protein complex of the mitochondrial inner membrane that plays crucial roles in the maintenance of crista junctions, inner membrane architecture, and formation of contact sites to the outer membrane.</text>
</comment>
<dbReference type="GO" id="GO:0044284">
    <property type="term" value="C:mitochondrial crista junction"/>
    <property type="evidence" value="ECO:0007669"/>
    <property type="project" value="InterPro"/>
</dbReference>
<keyword evidence="7 11" id="KW-0496">Mitochondrion</keyword>
<protein>
    <recommendedName>
        <fullName evidence="4 11">MICOS complex subunit MIC12</fullName>
    </recommendedName>
    <alternativeName>
        <fullName evidence="10 11">Altered inheritance of mitochondria protein 5, mitochondrial</fullName>
    </alternativeName>
    <alternativeName>
        <fullName evidence="9 11">Found in mitochondrial proteome protein 51</fullName>
    </alternativeName>
</protein>
<sequence length="126" mass="14629">MGFFSGFFSGFALTTTVLYLSVQVHRSNRLDQRNTIREHTRILNELASPVGAYDRRLAPKDRDLRAVTDQPAQTPPSRPTVQAMFKHRWNQEVEKLARRAYESRWEDARDAAAEGWKNVVRLVKKE</sequence>
<dbReference type="Proteomes" id="UP000234254">
    <property type="component" value="Unassembled WGS sequence"/>
</dbReference>
<evidence type="ECO:0000256" key="12">
    <source>
        <dbReference type="SAM" id="SignalP"/>
    </source>
</evidence>
<keyword evidence="14" id="KW-1185">Reference proteome</keyword>
<evidence type="ECO:0000256" key="5">
    <source>
        <dbReference type="ARBA" id="ARBA00022692"/>
    </source>
</evidence>
<evidence type="ECO:0000256" key="10">
    <source>
        <dbReference type="ARBA" id="ARBA00032985"/>
    </source>
</evidence>
<reference evidence="13" key="1">
    <citation type="submission" date="2016-12" db="EMBL/GenBank/DDBJ databases">
        <title>The genomes of Aspergillus section Nigri reveals drivers in fungal speciation.</title>
        <authorList>
            <consortium name="DOE Joint Genome Institute"/>
            <person name="Vesth T.C."/>
            <person name="Nybo J."/>
            <person name="Theobald S."/>
            <person name="Brandl J."/>
            <person name="Frisvad J.C."/>
            <person name="Nielsen K.F."/>
            <person name="Lyhne E.K."/>
            <person name="Kogle M.E."/>
            <person name="Kuo A."/>
            <person name="Riley R."/>
            <person name="Clum A."/>
            <person name="Nolan M."/>
            <person name="Lipzen A."/>
            <person name="Salamov A."/>
            <person name="Henrissat B."/>
            <person name="Wiebenga A."/>
            <person name="De vries R.P."/>
            <person name="Grigoriev I.V."/>
            <person name="Mortensen U.H."/>
            <person name="Andersen M.R."/>
            <person name="Baker S.E."/>
        </authorList>
    </citation>
    <scope>NUCLEOTIDE SEQUENCE</scope>
    <source>
        <strain evidence="13">IBT 28561</strain>
    </source>
</reference>
<evidence type="ECO:0000256" key="1">
    <source>
        <dbReference type="ARBA" id="ARBA00002689"/>
    </source>
</evidence>
<keyword evidence="11" id="KW-0999">Mitochondrion inner membrane</keyword>
<organism evidence="13 14">
    <name type="scientific">Aspergillus campestris (strain IBT 28561)</name>
    <dbReference type="NCBI Taxonomy" id="1392248"/>
    <lineage>
        <taxon>Eukaryota</taxon>
        <taxon>Fungi</taxon>
        <taxon>Dikarya</taxon>
        <taxon>Ascomycota</taxon>
        <taxon>Pezizomycotina</taxon>
        <taxon>Eurotiomycetes</taxon>
        <taxon>Eurotiomycetidae</taxon>
        <taxon>Eurotiales</taxon>
        <taxon>Aspergillaceae</taxon>
        <taxon>Aspergillus</taxon>
        <taxon>Aspergillus subgen. Circumdati</taxon>
    </lineage>
</organism>
<proteinExistence type="inferred from homology"/>
<dbReference type="OrthoDB" id="4037694at2759"/>
<dbReference type="RefSeq" id="XP_024689482.1">
    <property type="nucleotide sequence ID" value="XM_024841551.1"/>
</dbReference>
<keyword evidence="6" id="KW-1133">Transmembrane helix</keyword>
<feature type="signal peptide" evidence="12">
    <location>
        <begin position="1"/>
        <end position="19"/>
    </location>
</feature>
<name>A0A2I1CTD9_ASPC2</name>
<evidence type="ECO:0000256" key="4">
    <source>
        <dbReference type="ARBA" id="ARBA00018170"/>
    </source>
</evidence>
<dbReference type="Pfam" id="PF17050">
    <property type="entry name" value="AIM5"/>
    <property type="match status" value="1"/>
</dbReference>
<accession>A0A2I1CTD9</accession>
<evidence type="ECO:0000256" key="7">
    <source>
        <dbReference type="ARBA" id="ARBA00023128"/>
    </source>
</evidence>
<keyword evidence="8" id="KW-0472">Membrane</keyword>
<dbReference type="GO" id="GO:0061617">
    <property type="term" value="C:MICOS complex"/>
    <property type="evidence" value="ECO:0007669"/>
    <property type="project" value="UniProtKB-UniRule"/>
</dbReference>
<feature type="chain" id="PRO_5014122478" description="MICOS complex subunit MIC12" evidence="12">
    <location>
        <begin position="20"/>
        <end position="126"/>
    </location>
</feature>
<evidence type="ECO:0000313" key="14">
    <source>
        <dbReference type="Proteomes" id="UP000234254"/>
    </source>
</evidence>
<dbReference type="AlphaFoldDB" id="A0A2I1CTD9"/>
<evidence type="ECO:0000256" key="9">
    <source>
        <dbReference type="ARBA" id="ARBA00032159"/>
    </source>
</evidence>
<dbReference type="EMBL" id="MSFM01000013">
    <property type="protein sequence ID" value="PKY00888.1"/>
    <property type="molecule type" value="Genomic_DNA"/>
</dbReference>
<dbReference type="GeneID" id="36549075"/>
<dbReference type="VEuPathDB" id="FungiDB:P168DRAFT_330185"/>
<evidence type="ECO:0000256" key="6">
    <source>
        <dbReference type="ARBA" id="ARBA00022989"/>
    </source>
</evidence>
<comment type="subcellular location">
    <subcellularLocation>
        <location evidence="2">Membrane</location>
    </subcellularLocation>
    <subcellularLocation>
        <location evidence="11">Mitochondrion inner membrane</location>
        <topology evidence="11">Single-pass membrane protein</topology>
    </subcellularLocation>
</comment>
<evidence type="ECO:0000256" key="2">
    <source>
        <dbReference type="ARBA" id="ARBA00004370"/>
    </source>
</evidence>
<evidence type="ECO:0000256" key="8">
    <source>
        <dbReference type="ARBA" id="ARBA00023136"/>
    </source>
</evidence>
<comment type="subunit">
    <text evidence="11">Component of the mitochondrial contact site and cristae organizing system (MICOS) complex.</text>
</comment>
<gene>
    <name evidence="13" type="ORF">P168DRAFT_330185</name>
</gene>
<evidence type="ECO:0000256" key="3">
    <source>
        <dbReference type="ARBA" id="ARBA00009188"/>
    </source>
</evidence>
<dbReference type="GO" id="GO:0042407">
    <property type="term" value="P:cristae formation"/>
    <property type="evidence" value="ECO:0007669"/>
    <property type="project" value="InterPro"/>
</dbReference>